<dbReference type="InterPro" id="IPR005828">
    <property type="entry name" value="MFS_sugar_transport-like"/>
</dbReference>
<comment type="subcellular location">
    <subcellularLocation>
        <location evidence="1">Membrane</location>
        <topology evidence="1">Multi-pass membrane protein</topology>
    </subcellularLocation>
</comment>
<feature type="transmembrane region" description="Helical" evidence="7">
    <location>
        <begin position="95"/>
        <end position="113"/>
    </location>
</feature>
<dbReference type="PROSITE" id="PS50850">
    <property type="entry name" value="MFS"/>
    <property type="match status" value="1"/>
</dbReference>
<dbReference type="GeneID" id="43643148"/>
<dbReference type="PANTHER" id="PTHR48022">
    <property type="entry name" value="PLASTIDIC GLUCOSE TRANSPORTER 4"/>
    <property type="match status" value="1"/>
</dbReference>
<comment type="similarity">
    <text evidence="2">Belongs to the major facilitator superfamily. Sugar transporter (TC 2.A.1.1) family.</text>
</comment>
<dbReference type="InterPro" id="IPR005829">
    <property type="entry name" value="Sugar_transporter_CS"/>
</dbReference>
<evidence type="ECO:0000259" key="8">
    <source>
        <dbReference type="PROSITE" id="PS50850"/>
    </source>
</evidence>
<evidence type="ECO:0000256" key="7">
    <source>
        <dbReference type="SAM" id="Phobius"/>
    </source>
</evidence>
<dbReference type="InterPro" id="IPR050360">
    <property type="entry name" value="MFS_Sugar_Transporters"/>
</dbReference>
<dbReference type="InterPro" id="IPR036259">
    <property type="entry name" value="MFS_trans_sf"/>
</dbReference>
<dbReference type="AlphaFoldDB" id="A0A5N6T4M9"/>
<keyword evidence="5 7" id="KW-0472">Membrane</keyword>
<dbReference type="FunFam" id="1.20.1250.20:FF:000078">
    <property type="entry name" value="MFS maltose transporter, putative"/>
    <property type="match status" value="1"/>
</dbReference>
<dbReference type="PANTHER" id="PTHR48022:SF77">
    <property type="entry name" value="MAJOR FACILITATOR SUPERFAMILY (MFS) PROFILE DOMAIN-CONTAINING PROTEIN"/>
    <property type="match status" value="1"/>
</dbReference>
<sequence>MFEKARKIFKNHGLALLYCGVSSIGALVYGYDNTYYNGVLAMQQFKNDYGTEIDANGDRALSSSFQSVTASSIYIGDLLGAMLAAPVNDRWGRKATFWLASVCILCGGIAQVADTHFEAVIIVGRILMGLGVGQFTVTSLLYIGEVAPTEIRGPALSSYQFLQSCSQLVASGLSQGTESISSSLAYKLPMGGLIVLPLFMFAALPIIPESPLWYAAKGRLSEAESVLRRLNRSNPTYDPTTDLATLESLQHANEENEKESNWGALLFDPIERTKVIWSAGAMYSQQICGILFFYVYGVVFVQAIGIDEPFLVQLIQNILQICAVTVSMATANHVPRRINLLVTTSIMFLAFVVIGGIGVQDPLSTAAQWVIVILSFVIVCVINYGLSTVAYTVAREMAVGPNQNKIMSVSIMTFYFTAWVISFTAPYLYYNAGLGPMVGFVYAGTTLTSLIWIWICVAETTGRSNWEIARLFEMRVPARKWAAFPIGNMGDLDSGPSKEDPRDVSHLESVP</sequence>
<feature type="transmembrane region" description="Helical" evidence="7">
    <location>
        <begin position="436"/>
        <end position="457"/>
    </location>
</feature>
<evidence type="ECO:0000256" key="5">
    <source>
        <dbReference type="ARBA" id="ARBA00023136"/>
    </source>
</evidence>
<protein>
    <submittedName>
        <fullName evidence="9">General substrate transporter</fullName>
    </submittedName>
</protein>
<name>A0A5N6T4M9_ASPPS</name>
<keyword evidence="4 7" id="KW-1133">Transmembrane helix</keyword>
<feature type="transmembrane region" description="Helical" evidence="7">
    <location>
        <begin position="120"/>
        <end position="143"/>
    </location>
</feature>
<accession>A0A5N6T4M9</accession>
<feature type="compositionally biased region" description="Basic and acidic residues" evidence="6">
    <location>
        <begin position="496"/>
        <end position="511"/>
    </location>
</feature>
<feature type="region of interest" description="Disordered" evidence="6">
    <location>
        <begin position="492"/>
        <end position="511"/>
    </location>
</feature>
<reference evidence="9 10" key="1">
    <citation type="submission" date="2019-04" db="EMBL/GenBank/DDBJ databases">
        <title>Friends and foes A comparative genomics study of 23 Aspergillus species from section Flavi.</title>
        <authorList>
            <consortium name="DOE Joint Genome Institute"/>
            <person name="Kjaerbolling I."/>
            <person name="Vesth T."/>
            <person name="Frisvad J.C."/>
            <person name="Nybo J.L."/>
            <person name="Theobald S."/>
            <person name="Kildgaard S."/>
            <person name="Isbrandt T."/>
            <person name="Kuo A."/>
            <person name="Sato A."/>
            <person name="Lyhne E.K."/>
            <person name="Kogle M.E."/>
            <person name="Wiebenga A."/>
            <person name="Kun R.S."/>
            <person name="Lubbers R.J."/>
            <person name="Makela M.R."/>
            <person name="Barry K."/>
            <person name="Chovatia M."/>
            <person name="Clum A."/>
            <person name="Daum C."/>
            <person name="Haridas S."/>
            <person name="He G."/>
            <person name="LaButti K."/>
            <person name="Lipzen A."/>
            <person name="Mondo S."/>
            <person name="Riley R."/>
            <person name="Salamov A."/>
            <person name="Simmons B.A."/>
            <person name="Magnuson J.K."/>
            <person name="Henrissat B."/>
            <person name="Mortensen U.H."/>
            <person name="Larsen T.O."/>
            <person name="Devries R.P."/>
            <person name="Grigoriev I.V."/>
            <person name="Machida M."/>
            <person name="Baker S.E."/>
            <person name="Andersen M.R."/>
        </authorList>
    </citation>
    <scope>NUCLEOTIDE SEQUENCE [LARGE SCALE GENOMIC DNA]</scope>
    <source>
        <strain evidence="9 10">CBS 117625</strain>
    </source>
</reference>
<dbReference type="Proteomes" id="UP000325672">
    <property type="component" value="Unassembled WGS sequence"/>
</dbReference>
<evidence type="ECO:0000256" key="3">
    <source>
        <dbReference type="ARBA" id="ARBA00022692"/>
    </source>
</evidence>
<dbReference type="Gene3D" id="1.20.1250.20">
    <property type="entry name" value="MFS general substrate transporter like domains"/>
    <property type="match status" value="1"/>
</dbReference>
<dbReference type="PROSITE" id="PS00217">
    <property type="entry name" value="SUGAR_TRANSPORT_2"/>
    <property type="match status" value="1"/>
</dbReference>
<proteinExistence type="inferred from homology"/>
<dbReference type="InterPro" id="IPR020846">
    <property type="entry name" value="MFS_dom"/>
</dbReference>
<evidence type="ECO:0000256" key="2">
    <source>
        <dbReference type="ARBA" id="ARBA00010992"/>
    </source>
</evidence>
<feature type="transmembrane region" description="Helical" evidence="7">
    <location>
        <begin position="338"/>
        <end position="357"/>
    </location>
</feature>
<dbReference type="RefSeq" id="XP_031917329.1">
    <property type="nucleotide sequence ID" value="XM_032058938.1"/>
</dbReference>
<evidence type="ECO:0000256" key="4">
    <source>
        <dbReference type="ARBA" id="ARBA00022989"/>
    </source>
</evidence>
<organism evidence="9 10">
    <name type="scientific">Aspergillus pseudotamarii</name>
    <dbReference type="NCBI Taxonomy" id="132259"/>
    <lineage>
        <taxon>Eukaryota</taxon>
        <taxon>Fungi</taxon>
        <taxon>Dikarya</taxon>
        <taxon>Ascomycota</taxon>
        <taxon>Pezizomycotina</taxon>
        <taxon>Eurotiomycetes</taxon>
        <taxon>Eurotiomycetidae</taxon>
        <taxon>Eurotiales</taxon>
        <taxon>Aspergillaceae</taxon>
        <taxon>Aspergillus</taxon>
        <taxon>Aspergillus subgen. Circumdati</taxon>
    </lineage>
</organism>
<dbReference type="SUPFAM" id="SSF103473">
    <property type="entry name" value="MFS general substrate transporter"/>
    <property type="match status" value="1"/>
</dbReference>
<dbReference type="GO" id="GO:0016020">
    <property type="term" value="C:membrane"/>
    <property type="evidence" value="ECO:0007669"/>
    <property type="project" value="UniProtKB-SubCell"/>
</dbReference>
<feature type="transmembrane region" description="Helical" evidence="7">
    <location>
        <begin position="310"/>
        <end position="331"/>
    </location>
</feature>
<keyword evidence="10" id="KW-1185">Reference proteome</keyword>
<evidence type="ECO:0000313" key="9">
    <source>
        <dbReference type="EMBL" id="KAE8141266.1"/>
    </source>
</evidence>
<dbReference type="OrthoDB" id="6133115at2759"/>
<feature type="transmembrane region" description="Helical" evidence="7">
    <location>
        <begin position="369"/>
        <end position="394"/>
    </location>
</feature>
<feature type="transmembrane region" description="Helical" evidence="7">
    <location>
        <begin position="406"/>
        <end position="430"/>
    </location>
</feature>
<dbReference type="EMBL" id="ML743558">
    <property type="protein sequence ID" value="KAE8141266.1"/>
    <property type="molecule type" value="Genomic_DNA"/>
</dbReference>
<evidence type="ECO:0000256" key="6">
    <source>
        <dbReference type="SAM" id="MobiDB-lite"/>
    </source>
</evidence>
<dbReference type="GO" id="GO:0005351">
    <property type="term" value="F:carbohydrate:proton symporter activity"/>
    <property type="evidence" value="ECO:0007669"/>
    <property type="project" value="TreeGrafter"/>
</dbReference>
<evidence type="ECO:0000313" key="10">
    <source>
        <dbReference type="Proteomes" id="UP000325672"/>
    </source>
</evidence>
<dbReference type="Pfam" id="PF00083">
    <property type="entry name" value="Sugar_tr"/>
    <property type="match status" value="1"/>
</dbReference>
<feature type="domain" description="Major facilitator superfamily (MFS) profile" evidence="8">
    <location>
        <begin position="18"/>
        <end position="461"/>
    </location>
</feature>
<evidence type="ECO:0000256" key="1">
    <source>
        <dbReference type="ARBA" id="ARBA00004141"/>
    </source>
</evidence>
<gene>
    <name evidence="9" type="ORF">BDV38DRAFT_279172</name>
</gene>
<feature type="transmembrane region" description="Helical" evidence="7">
    <location>
        <begin position="287"/>
        <end position="304"/>
    </location>
</feature>
<keyword evidence="3 7" id="KW-0812">Transmembrane</keyword>
<feature type="transmembrane region" description="Helical" evidence="7">
    <location>
        <begin position="12"/>
        <end position="31"/>
    </location>
</feature>